<name>A0A7W6P1H2_9HYPH</name>
<dbReference type="PANTHER" id="PTHR34980">
    <property type="entry name" value="INNER MEMBRANE PROTEIN-RELATED-RELATED"/>
    <property type="match status" value="1"/>
</dbReference>
<dbReference type="EMBL" id="JACIDU010000011">
    <property type="protein sequence ID" value="MBB4104374.1"/>
    <property type="molecule type" value="Genomic_DNA"/>
</dbReference>
<dbReference type="PANTHER" id="PTHR34980:SF3">
    <property type="entry name" value="BLR8105 PROTEIN"/>
    <property type="match status" value="1"/>
</dbReference>
<evidence type="ECO:0000256" key="1">
    <source>
        <dbReference type="SAM" id="MobiDB-lite"/>
    </source>
</evidence>
<feature type="transmembrane region" description="Helical" evidence="2">
    <location>
        <begin position="86"/>
        <end position="104"/>
    </location>
</feature>
<feature type="transmembrane region" description="Helical" evidence="2">
    <location>
        <begin position="20"/>
        <end position="44"/>
    </location>
</feature>
<evidence type="ECO:0000313" key="3">
    <source>
        <dbReference type="EMBL" id="MBB4104374.1"/>
    </source>
</evidence>
<reference evidence="3 4" key="1">
    <citation type="submission" date="2020-08" db="EMBL/GenBank/DDBJ databases">
        <title>Genomic Encyclopedia of Type Strains, Phase IV (KMG-IV): sequencing the most valuable type-strain genomes for metagenomic binning, comparative biology and taxonomic classification.</title>
        <authorList>
            <person name="Goeker M."/>
        </authorList>
    </citation>
    <scope>NUCLEOTIDE SEQUENCE [LARGE SCALE GENOMIC DNA]</scope>
    <source>
        <strain evidence="3 4">DSM 26385</strain>
    </source>
</reference>
<keyword evidence="2" id="KW-0472">Membrane</keyword>
<keyword evidence="2" id="KW-1133">Transmembrane helix</keyword>
<sequence>MSRLFYLLFSFSGRIGRLSFALGTLAQIILIASGFATLVFSFVLTRHGAKIDETVMSLWMAPIFMFAVWSSLALSSKRLHDRDLSGLWTLIAFIPGVGTVWWLAQTFGMQGTTGENRYGMPPGHGRVLDADEEDDLDRRINGVSVRAARYAGIPDILKEASAQTRSRGGAPALQNGIPRAHGFGRRRA</sequence>
<evidence type="ECO:0000256" key="2">
    <source>
        <dbReference type="SAM" id="Phobius"/>
    </source>
</evidence>
<dbReference type="AlphaFoldDB" id="A0A7W6P1H2"/>
<dbReference type="InterPro" id="IPR008523">
    <property type="entry name" value="DUF805"/>
</dbReference>
<feature type="region of interest" description="Disordered" evidence="1">
    <location>
        <begin position="164"/>
        <end position="188"/>
    </location>
</feature>
<dbReference type="GO" id="GO:0005886">
    <property type="term" value="C:plasma membrane"/>
    <property type="evidence" value="ECO:0007669"/>
    <property type="project" value="TreeGrafter"/>
</dbReference>
<proteinExistence type="predicted"/>
<comment type="caution">
    <text evidence="3">The sequence shown here is derived from an EMBL/GenBank/DDBJ whole genome shotgun (WGS) entry which is preliminary data.</text>
</comment>
<dbReference type="Proteomes" id="UP000584824">
    <property type="component" value="Unassembled WGS sequence"/>
</dbReference>
<dbReference type="RefSeq" id="WP_183793454.1">
    <property type="nucleotide sequence ID" value="NZ_JACIDU010000011.1"/>
</dbReference>
<keyword evidence="4" id="KW-1185">Reference proteome</keyword>
<accession>A0A7W6P1H2</accession>
<protein>
    <submittedName>
        <fullName evidence="3">Uncharacterized membrane protein YhaH (DUF805 family)</fullName>
    </submittedName>
</protein>
<gene>
    <name evidence="3" type="ORF">GGQ66_002948</name>
</gene>
<keyword evidence="2" id="KW-0812">Transmembrane</keyword>
<evidence type="ECO:0000313" key="4">
    <source>
        <dbReference type="Proteomes" id="UP000584824"/>
    </source>
</evidence>
<organism evidence="3 4">
    <name type="scientific">Allorhizobium borbori</name>
    <dbReference type="NCBI Taxonomy" id="485907"/>
    <lineage>
        <taxon>Bacteria</taxon>
        <taxon>Pseudomonadati</taxon>
        <taxon>Pseudomonadota</taxon>
        <taxon>Alphaproteobacteria</taxon>
        <taxon>Hyphomicrobiales</taxon>
        <taxon>Rhizobiaceae</taxon>
        <taxon>Rhizobium/Agrobacterium group</taxon>
        <taxon>Allorhizobium</taxon>
    </lineage>
</organism>
<feature type="transmembrane region" description="Helical" evidence="2">
    <location>
        <begin position="56"/>
        <end position="74"/>
    </location>
</feature>
<dbReference type="Pfam" id="PF05656">
    <property type="entry name" value="DUF805"/>
    <property type="match status" value="1"/>
</dbReference>